<evidence type="ECO:0000313" key="2">
    <source>
        <dbReference type="EMBL" id="UFZ01846.1"/>
    </source>
</evidence>
<keyword evidence="2" id="KW-0378">Hydrolase</keyword>
<dbReference type="GO" id="GO:0016787">
    <property type="term" value="F:hydrolase activity"/>
    <property type="evidence" value="ECO:0007669"/>
    <property type="project" value="UniProtKB-KW"/>
</dbReference>
<keyword evidence="3" id="KW-1185">Reference proteome</keyword>
<reference evidence="2" key="1">
    <citation type="journal article" date="2024" name="Antonie Van Leeuwenhoek">
        <title>Bradyrhizobium ontarionense sp. nov., a novel bacterial symbiont isolated from Aeschynomene indica (Indian jointvetch), harbours photosynthesis, nitrogen fixation and nitrous oxide (N2O) reductase genes.</title>
        <authorList>
            <person name="Bromfield E.S.P."/>
            <person name="Cloutier S."/>
        </authorList>
    </citation>
    <scope>NUCLEOTIDE SEQUENCE</scope>
    <source>
        <strain evidence="2">A19</strain>
    </source>
</reference>
<evidence type="ECO:0000259" key="1">
    <source>
        <dbReference type="Pfam" id="PF12708"/>
    </source>
</evidence>
<protein>
    <submittedName>
        <fullName evidence="2">Glycoside hydrolase family 55 protein</fullName>
    </submittedName>
</protein>
<dbReference type="InterPro" id="IPR012334">
    <property type="entry name" value="Pectin_lyas_fold"/>
</dbReference>
<sequence>MRRRDLIAAGPATLLAGVADATDRRAPEAVTVDVRRDFGARGDGIADDWQAIENAGLHLGQLGGGSMYFPAGRYRLGSVGKNITIRNNVRYFGDGHASVIIGSNAAFISPKGAAFGRSSYADYRYFTVRDIAAGDRELEFASAADAAQFKPGDIVIARSKDAIVTPGDVLPYYVEMNRVAAVAGNRIVLEDAIDDGWRGLLAANVTQDVVQGYCIHDLRIECEDGYPFFIQGSYKSVIRNCWTRGMALACFNGFTRSTAHDIIAEVSWRPDRTSASVFEIETGCVRANFHDIDVYMAGSARAGERYPVFYCQEFSRRTALRNVRIAAAGTDLGNVFEVMSGGHRFENIEVTARSVDKVLDYWVREPERYQLGELGLAMSHLTIETSDPTIGFNHGFILHCDYPDGEVRNVTIADCEVRARGIRPERNLIWFYKGRHRNILFDGVRGPGQVAMDASGAERPSGVPASGAPAPPLSEVVLRHCAFTRLASPEMLAHARYIDCRRIDAQPAAAVMAAPGAVWSADKPRLQLAFPLVADMTICCGDVVSIKISAWAEAPSFPAHVRIRVMGAEALTVDLAPASATEIDIDLAVTFFGGAFHQPERFTVAGPVRTRPGAGPSWTSFTGKVDRRPANLVEVSAWIDKPAGLAAGITVKSARIAFCEVERDA</sequence>
<accession>A0ABY3R3H9</accession>
<dbReference type="InterPro" id="IPR024535">
    <property type="entry name" value="RHGA/B-epi-like_pectate_lyase"/>
</dbReference>
<dbReference type="SUPFAM" id="SSF51126">
    <property type="entry name" value="Pectin lyase-like"/>
    <property type="match status" value="1"/>
</dbReference>
<proteinExistence type="predicted"/>
<evidence type="ECO:0000313" key="3">
    <source>
        <dbReference type="Proteomes" id="UP001431010"/>
    </source>
</evidence>
<feature type="domain" description="Rhamnogalacturonase A/B/Epimerase-like pectate lyase" evidence="1">
    <location>
        <begin position="34"/>
        <end position="110"/>
    </location>
</feature>
<dbReference type="Gene3D" id="2.160.20.10">
    <property type="entry name" value="Single-stranded right-handed beta-helix, Pectin lyase-like"/>
    <property type="match status" value="1"/>
</dbReference>
<dbReference type="Pfam" id="PF12708">
    <property type="entry name" value="Pect-lyase_RHGA_epim"/>
    <property type="match status" value="1"/>
</dbReference>
<dbReference type="RefSeq" id="WP_231317639.1">
    <property type="nucleotide sequence ID" value="NZ_CP088156.1"/>
</dbReference>
<dbReference type="Proteomes" id="UP001431010">
    <property type="component" value="Chromosome"/>
</dbReference>
<gene>
    <name evidence="2" type="ORF">LQG66_21280</name>
</gene>
<organism evidence="2 3">
    <name type="scientific">Bradyrhizobium ontarionense</name>
    <dbReference type="NCBI Taxonomy" id="2898149"/>
    <lineage>
        <taxon>Bacteria</taxon>
        <taxon>Pseudomonadati</taxon>
        <taxon>Pseudomonadota</taxon>
        <taxon>Alphaproteobacteria</taxon>
        <taxon>Hyphomicrobiales</taxon>
        <taxon>Nitrobacteraceae</taxon>
        <taxon>Bradyrhizobium</taxon>
    </lineage>
</organism>
<dbReference type="InterPro" id="IPR011050">
    <property type="entry name" value="Pectin_lyase_fold/virulence"/>
</dbReference>
<dbReference type="EMBL" id="CP088156">
    <property type="protein sequence ID" value="UFZ01846.1"/>
    <property type="molecule type" value="Genomic_DNA"/>
</dbReference>
<name>A0ABY3R3H9_9BRAD</name>